<dbReference type="Gene3D" id="3.40.190.150">
    <property type="entry name" value="Bordetella uptake gene, domain 1"/>
    <property type="match status" value="1"/>
</dbReference>
<proteinExistence type="inferred from homology"/>
<dbReference type="Gene3D" id="3.40.190.10">
    <property type="entry name" value="Periplasmic binding protein-like II"/>
    <property type="match status" value="1"/>
</dbReference>
<evidence type="ECO:0000313" key="2">
    <source>
        <dbReference type="EMBL" id="SOD98991.1"/>
    </source>
</evidence>
<dbReference type="PANTHER" id="PTHR42928:SF5">
    <property type="entry name" value="BLR1237 PROTEIN"/>
    <property type="match status" value="1"/>
</dbReference>
<dbReference type="PROSITE" id="PS51257">
    <property type="entry name" value="PROKAR_LIPOPROTEIN"/>
    <property type="match status" value="1"/>
</dbReference>
<dbReference type="PANTHER" id="PTHR42928">
    <property type="entry name" value="TRICARBOXYLATE-BINDING PROTEIN"/>
    <property type="match status" value="1"/>
</dbReference>
<reference evidence="3" key="1">
    <citation type="submission" date="2017-09" db="EMBL/GenBank/DDBJ databases">
        <authorList>
            <person name="Varghese N."/>
            <person name="Submissions S."/>
        </authorList>
    </citation>
    <scope>NUCLEOTIDE SEQUENCE [LARGE SCALE GENOMIC DNA]</scope>
    <source>
        <strain evidence="3">DSM 44270</strain>
    </source>
</reference>
<dbReference type="InterPro" id="IPR042100">
    <property type="entry name" value="Bug_dom1"/>
</dbReference>
<dbReference type="CDD" id="cd07012">
    <property type="entry name" value="PBP2_Bug_TTT"/>
    <property type="match status" value="1"/>
</dbReference>
<organism evidence="2 3">
    <name type="scientific">Blastococcus haudaquaticus</name>
    <dbReference type="NCBI Taxonomy" id="1938745"/>
    <lineage>
        <taxon>Bacteria</taxon>
        <taxon>Bacillati</taxon>
        <taxon>Actinomycetota</taxon>
        <taxon>Actinomycetes</taxon>
        <taxon>Geodermatophilales</taxon>
        <taxon>Geodermatophilaceae</taxon>
        <taxon>Blastococcus</taxon>
    </lineage>
</organism>
<accession>A0A286GTY1</accession>
<protein>
    <submittedName>
        <fullName evidence="2">Tripartite-type tricarboxylate transporter, receptor component TctC</fullName>
    </submittedName>
</protein>
<keyword evidence="2" id="KW-0675">Receptor</keyword>
<evidence type="ECO:0000256" key="1">
    <source>
        <dbReference type="ARBA" id="ARBA00006987"/>
    </source>
</evidence>
<keyword evidence="3" id="KW-1185">Reference proteome</keyword>
<dbReference type="PIRSF" id="PIRSF017082">
    <property type="entry name" value="YflP"/>
    <property type="match status" value="1"/>
</dbReference>
<name>A0A286GTY1_9ACTN</name>
<dbReference type="Pfam" id="PF03401">
    <property type="entry name" value="TctC"/>
    <property type="match status" value="1"/>
</dbReference>
<dbReference type="AlphaFoldDB" id="A0A286GTY1"/>
<dbReference type="OrthoDB" id="9780943at2"/>
<comment type="similarity">
    <text evidence="1">Belongs to the UPF0065 (bug) family.</text>
</comment>
<sequence>MRKLQTSLGHRPGKRFLRVGGGALALTLLAACGGNGGGGGGNSASADGCPEGYPERPIELIVPFAAGGGTDVGVRLLAPYIEEELGGATINVVNREGGGGWIGWNALRAAEPDGYTLASLNTPNLISGYLNPEQGIESSLDDFTLIGNVVTDYGAIAVRPDDDRFGTIEELIEYAQENRLTATSTGVGSDDQLASLSLNDALGTQFEGIHGGGAADSLTAVVGGNVDVMFANVGEVATPHENGQLKVLAVLGDPENRGELLSDVPTLAETGLEGVEDIRSWSARGLGGPGGMDEGLQQCIADAAAAAIQNEEFVAAMAEQSLLVDYRDPEEYRQMLEEEEAMVEDLGGQFIW</sequence>
<dbReference type="InterPro" id="IPR005064">
    <property type="entry name" value="BUG"/>
</dbReference>
<dbReference type="Proteomes" id="UP000219482">
    <property type="component" value="Unassembled WGS sequence"/>
</dbReference>
<dbReference type="RefSeq" id="WP_097183814.1">
    <property type="nucleotide sequence ID" value="NZ_OCNK01000002.1"/>
</dbReference>
<dbReference type="EMBL" id="OCNK01000002">
    <property type="protein sequence ID" value="SOD98991.1"/>
    <property type="molecule type" value="Genomic_DNA"/>
</dbReference>
<gene>
    <name evidence="2" type="ORF">SAMN06272739_2125</name>
</gene>
<evidence type="ECO:0000313" key="3">
    <source>
        <dbReference type="Proteomes" id="UP000219482"/>
    </source>
</evidence>